<evidence type="ECO:0000313" key="1">
    <source>
        <dbReference type="EMBL" id="SKB38585.1"/>
    </source>
</evidence>
<accession>A0A1T5AUI6</accession>
<reference evidence="1 2" key="1">
    <citation type="submission" date="2017-02" db="EMBL/GenBank/DDBJ databases">
        <authorList>
            <person name="Peterson S.W."/>
        </authorList>
    </citation>
    <scope>NUCLEOTIDE SEQUENCE [LARGE SCALE GENOMIC DNA]</scope>
    <source>
        <strain evidence="1 2">DSM 22899</strain>
    </source>
</reference>
<dbReference type="EMBL" id="FUYS01000002">
    <property type="protein sequence ID" value="SKB38585.1"/>
    <property type="molecule type" value="Genomic_DNA"/>
</dbReference>
<dbReference type="Proteomes" id="UP000190541">
    <property type="component" value="Unassembled WGS sequence"/>
</dbReference>
<keyword evidence="2" id="KW-1185">Reference proteome</keyword>
<protein>
    <submittedName>
        <fullName evidence="1">Uncharacterized protein</fullName>
    </submittedName>
</protein>
<proteinExistence type="predicted"/>
<dbReference type="AlphaFoldDB" id="A0A1T5AUI6"/>
<organism evidence="1 2">
    <name type="scientific">Parapedobacter luteus</name>
    <dbReference type="NCBI Taxonomy" id="623280"/>
    <lineage>
        <taxon>Bacteria</taxon>
        <taxon>Pseudomonadati</taxon>
        <taxon>Bacteroidota</taxon>
        <taxon>Sphingobacteriia</taxon>
        <taxon>Sphingobacteriales</taxon>
        <taxon>Sphingobacteriaceae</taxon>
        <taxon>Parapedobacter</taxon>
    </lineage>
</organism>
<name>A0A1T5AUI6_9SPHI</name>
<evidence type="ECO:0000313" key="2">
    <source>
        <dbReference type="Proteomes" id="UP000190541"/>
    </source>
</evidence>
<gene>
    <name evidence="1" type="ORF">SAMN05660226_01065</name>
</gene>
<sequence length="77" mass="8736">MIFLYQNHNVLIFSKINFVINGGLFDNGQSIVRLRTESGNTIVVSGFHQFQQGYLWWHPQSAKVAQKAESAVDVKVL</sequence>